<accession>A0A9J5XHD3</accession>
<keyword evidence="2" id="KW-1185">Reference proteome</keyword>
<proteinExistence type="predicted"/>
<comment type="caution">
    <text evidence="1">The sequence shown here is derived from an EMBL/GenBank/DDBJ whole genome shotgun (WGS) entry which is preliminary data.</text>
</comment>
<dbReference type="Proteomes" id="UP000824120">
    <property type="component" value="Chromosome 9"/>
</dbReference>
<dbReference type="AlphaFoldDB" id="A0A9J5XHD3"/>
<gene>
    <name evidence="1" type="ORF">H5410_048187</name>
</gene>
<protein>
    <submittedName>
        <fullName evidence="1">Uncharacterized protein</fullName>
    </submittedName>
</protein>
<evidence type="ECO:0000313" key="2">
    <source>
        <dbReference type="Proteomes" id="UP000824120"/>
    </source>
</evidence>
<reference evidence="1 2" key="1">
    <citation type="submission" date="2020-09" db="EMBL/GenBank/DDBJ databases">
        <title>De no assembly of potato wild relative species, Solanum commersonii.</title>
        <authorList>
            <person name="Cho K."/>
        </authorList>
    </citation>
    <scope>NUCLEOTIDE SEQUENCE [LARGE SCALE GENOMIC DNA]</scope>
    <source>
        <strain evidence="1">LZ3.2</strain>
        <tissue evidence="1">Leaf</tissue>
    </source>
</reference>
<dbReference type="EMBL" id="JACXVP010000009">
    <property type="protein sequence ID" value="KAG5587753.1"/>
    <property type="molecule type" value="Genomic_DNA"/>
</dbReference>
<name>A0A9J5XHD3_SOLCO</name>
<organism evidence="1 2">
    <name type="scientific">Solanum commersonii</name>
    <name type="common">Commerson's wild potato</name>
    <name type="synonym">Commerson's nightshade</name>
    <dbReference type="NCBI Taxonomy" id="4109"/>
    <lineage>
        <taxon>Eukaryota</taxon>
        <taxon>Viridiplantae</taxon>
        <taxon>Streptophyta</taxon>
        <taxon>Embryophyta</taxon>
        <taxon>Tracheophyta</taxon>
        <taxon>Spermatophyta</taxon>
        <taxon>Magnoliopsida</taxon>
        <taxon>eudicotyledons</taxon>
        <taxon>Gunneridae</taxon>
        <taxon>Pentapetalae</taxon>
        <taxon>asterids</taxon>
        <taxon>lamiids</taxon>
        <taxon>Solanales</taxon>
        <taxon>Solanaceae</taxon>
        <taxon>Solanoideae</taxon>
        <taxon>Solaneae</taxon>
        <taxon>Solanum</taxon>
    </lineage>
</organism>
<evidence type="ECO:0000313" key="1">
    <source>
        <dbReference type="EMBL" id="KAG5587753.1"/>
    </source>
</evidence>
<sequence length="73" mass="7750">MSSEVIGGSVGLEVVIHTDDPRSIPPQCLRVGARRTAVAVLSCVIKEGIELVSQQAYSSEKAHLSSDPRTTTD</sequence>